<sequence length="73" mass="8956">MNFERANSVRRSNRFEVTTFYYIVYRLFYEEQKISPGNGTVQVTRHNRIFIHYWRSRNHEAPAKFMLTIPNQK</sequence>
<evidence type="ECO:0000313" key="1">
    <source>
        <dbReference type="Proteomes" id="UP000887565"/>
    </source>
</evidence>
<dbReference type="WBParaSite" id="nRc.2.0.1.t39231-RA">
    <property type="protein sequence ID" value="nRc.2.0.1.t39231-RA"/>
    <property type="gene ID" value="nRc.2.0.1.g39231"/>
</dbReference>
<reference evidence="2" key="1">
    <citation type="submission" date="2022-11" db="UniProtKB">
        <authorList>
            <consortium name="WormBaseParasite"/>
        </authorList>
    </citation>
    <scope>IDENTIFICATION</scope>
</reference>
<dbReference type="Proteomes" id="UP000887565">
    <property type="component" value="Unplaced"/>
</dbReference>
<keyword evidence="1" id="KW-1185">Reference proteome</keyword>
<proteinExistence type="predicted"/>
<evidence type="ECO:0000313" key="2">
    <source>
        <dbReference type="WBParaSite" id="nRc.2.0.1.t39231-RA"/>
    </source>
</evidence>
<accession>A0A915KK77</accession>
<dbReference type="AlphaFoldDB" id="A0A915KK77"/>
<organism evidence="1 2">
    <name type="scientific">Romanomermis culicivorax</name>
    <name type="common">Nematode worm</name>
    <dbReference type="NCBI Taxonomy" id="13658"/>
    <lineage>
        <taxon>Eukaryota</taxon>
        <taxon>Metazoa</taxon>
        <taxon>Ecdysozoa</taxon>
        <taxon>Nematoda</taxon>
        <taxon>Enoplea</taxon>
        <taxon>Dorylaimia</taxon>
        <taxon>Mermithida</taxon>
        <taxon>Mermithoidea</taxon>
        <taxon>Mermithidae</taxon>
        <taxon>Romanomermis</taxon>
    </lineage>
</organism>
<protein>
    <submittedName>
        <fullName evidence="2">Uncharacterized protein</fullName>
    </submittedName>
</protein>
<name>A0A915KK77_ROMCU</name>